<keyword evidence="2 5" id="KW-0812">Transmembrane</keyword>
<name>A0ABP8MC16_9BACT</name>
<dbReference type="PANTHER" id="PTHR43701:SF12">
    <property type="entry name" value="MEMBRANE TRANSPORTER PROTEIN YTNM-RELATED"/>
    <property type="match status" value="1"/>
</dbReference>
<feature type="transmembrane region" description="Helical" evidence="5">
    <location>
        <begin position="120"/>
        <end position="139"/>
    </location>
</feature>
<comment type="caution">
    <text evidence="6">The sequence shown here is derived from an EMBL/GenBank/DDBJ whole genome shotgun (WGS) entry which is preliminary data.</text>
</comment>
<proteinExistence type="inferred from homology"/>
<evidence type="ECO:0000313" key="6">
    <source>
        <dbReference type="EMBL" id="GAA4447075.1"/>
    </source>
</evidence>
<evidence type="ECO:0000256" key="3">
    <source>
        <dbReference type="ARBA" id="ARBA00022989"/>
    </source>
</evidence>
<protein>
    <recommendedName>
        <fullName evidence="5">Probable membrane transporter protein</fullName>
    </recommendedName>
</protein>
<comment type="similarity">
    <text evidence="5">Belongs to the 4-toluene sulfonate uptake permease (TSUP) (TC 2.A.102) family.</text>
</comment>
<evidence type="ECO:0000256" key="2">
    <source>
        <dbReference type="ARBA" id="ARBA00022692"/>
    </source>
</evidence>
<feature type="transmembrane region" description="Helical" evidence="5">
    <location>
        <begin position="273"/>
        <end position="293"/>
    </location>
</feature>
<evidence type="ECO:0000256" key="5">
    <source>
        <dbReference type="RuleBase" id="RU363041"/>
    </source>
</evidence>
<dbReference type="InterPro" id="IPR051598">
    <property type="entry name" value="TSUP/Inactive_protease-like"/>
</dbReference>
<evidence type="ECO:0000256" key="1">
    <source>
        <dbReference type="ARBA" id="ARBA00004141"/>
    </source>
</evidence>
<dbReference type="Pfam" id="PF01925">
    <property type="entry name" value="TauE"/>
    <property type="match status" value="1"/>
</dbReference>
<feature type="transmembrane region" description="Helical" evidence="5">
    <location>
        <begin position="151"/>
        <end position="168"/>
    </location>
</feature>
<feature type="transmembrane region" description="Helical" evidence="5">
    <location>
        <begin position="14"/>
        <end position="33"/>
    </location>
</feature>
<keyword evidence="7" id="KW-1185">Reference proteome</keyword>
<keyword evidence="4 5" id="KW-0472">Membrane</keyword>
<accession>A0ABP8MC16</accession>
<sequence length="294" mass="30943">MSESKSAVLKQSSAIWWALGAAVVFFLGVFFWLGGATTLTLDRVGDFLSEDFFFYLLVGLGAQLVDGALGMAYGVTSTSFLLSLGVPPAISSASVHVAEIFTTGASAISHFRFKNINKKLFRSLLIPGILGAVTGAYILSDLIDGAVVKPFIAAYLAFLGILILRKALAVKRKKTKTKRIGVLAAIGGFMDSIGGGGWGPIVTSTLLGQGRDPRYTIGSVNAAEFGVTFASGITFLILTGVSSWQVVAGLVIGGVIAAPFGALLVTRISKRSLMLIVAVLVIALSIRTMWISWM</sequence>
<organism evidence="6 7">
    <name type="scientific">Ravibacter arvi</name>
    <dbReference type="NCBI Taxonomy" id="2051041"/>
    <lineage>
        <taxon>Bacteria</taxon>
        <taxon>Pseudomonadati</taxon>
        <taxon>Bacteroidota</taxon>
        <taxon>Cytophagia</taxon>
        <taxon>Cytophagales</taxon>
        <taxon>Spirosomataceae</taxon>
        <taxon>Ravibacter</taxon>
    </lineage>
</organism>
<reference evidence="7" key="1">
    <citation type="journal article" date="2019" name="Int. J. Syst. Evol. Microbiol.">
        <title>The Global Catalogue of Microorganisms (GCM) 10K type strain sequencing project: providing services to taxonomists for standard genome sequencing and annotation.</title>
        <authorList>
            <consortium name="The Broad Institute Genomics Platform"/>
            <consortium name="The Broad Institute Genome Sequencing Center for Infectious Disease"/>
            <person name="Wu L."/>
            <person name="Ma J."/>
        </authorList>
    </citation>
    <scope>NUCLEOTIDE SEQUENCE [LARGE SCALE GENOMIC DNA]</scope>
    <source>
        <strain evidence="7">JCM 31920</strain>
    </source>
</reference>
<feature type="transmembrane region" description="Helical" evidence="5">
    <location>
        <begin position="180"/>
        <end position="201"/>
    </location>
</feature>
<feature type="transmembrane region" description="Helical" evidence="5">
    <location>
        <begin position="244"/>
        <end position="266"/>
    </location>
</feature>
<evidence type="ECO:0000256" key="4">
    <source>
        <dbReference type="ARBA" id="ARBA00023136"/>
    </source>
</evidence>
<dbReference type="RefSeq" id="WP_345032773.1">
    <property type="nucleotide sequence ID" value="NZ_BAABEY010000036.1"/>
</dbReference>
<gene>
    <name evidence="6" type="ORF">GCM10023091_41410</name>
</gene>
<comment type="subcellular location">
    <subcellularLocation>
        <location evidence="5">Cell membrane</location>
        <topology evidence="5">Multi-pass membrane protein</topology>
    </subcellularLocation>
    <subcellularLocation>
        <location evidence="1">Membrane</location>
        <topology evidence="1">Multi-pass membrane protein</topology>
    </subcellularLocation>
</comment>
<dbReference type="EMBL" id="BAABEY010000036">
    <property type="protein sequence ID" value="GAA4447075.1"/>
    <property type="molecule type" value="Genomic_DNA"/>
</dbReference>
<dbReference type="PANTHER" id="PTHR43701">
    <property type="entry name" value="MEMBRANE TRANSPORTER PROTEIN MJ0441-RELATED"/>
    <property type="match status" value="1"/>
</dbReference>
<keyword evidence="3 5" id="KW-1133">Transmembrane helix</keyword>
<dbReference type="Proteomes" id="UP001501508">
    <property type="component" value="Unassembled WGS sequence"/>
</dbReference>
<keyword evidence="5" id="KW-1003">Cell membrane</keyword>
<feature type="transmembrane region" description="Helical" evidence="5">
    <location>
        <begin position="53"/>
        <end position="75"/>
    </location>
</feature>
<dbReference type="InterPro" id="IPR002781">
    <property type="entry name" value="TM_pro_TauE-like"/>
</dbReference>
<evidence type="ECO:0000313" key="7">
    <source>
        <dbReference type="Proteomes" id="UP001501508"/>
    </source>
</evidence>